<keyword evidence="3" id="KW-1185">Reference proteome</keyword>
<name>A0A7X0SKP9_9BACL</name>
<evidence type="ECO:0000313" key="3">
    <source>
        <dbReference type="Proteomes" id="UP000564644"/>
    </source>
</evidence>
<dbReference type="GO" id="GO:0004180">
    <property type="term" value="F:carboxypeptidase activity"/>
    <property type="evidence" value="ECO:0007669"/>
    <property type="project" value="UniProtKB-KW"/>
</dbReference>
<evidence type="ECO:0000313" key="2">
    <source>
        <dbReference type="EMBL" id="MBB6731795.1"/>
    </source>
</evidence>
<dbReference type="InterPro" id="IPR003709">
    <property type="entry name" value="VanY-like_core_dom"/>
</dbReference>
<dbReference type="Gene3D" id="3.30.1380.10">
    <property type="match status" value="1"/>
</dbReference>
<dbReference type="SUPFAM" id="SSF55166">
    <property type="entry name" value="Hedgehog/DD-peptidase"/>
    <property type="match status" value="1"/>
</dbReference>
<keyword evidence="2" id="KW-0645">Protease</keyword>
<organism evidence="2 3">
    <name type="scientific">Cohnella zeiphila</name>
    <dbReference type="NCBI Taxonomy" id="2761120"/>
    <lineage>
        <taxon>Bacteria</taxon>
        <taxon>Bacillati</taxon>
        <taxon>Bacillota</taxon>
        <taxon>Bacilli</taxon>
        <taxon>Bacillales</taxon>
        <taxon>Paenibacillaceae</taxon>
        <taxon>Cohnella</taxon>
    </lineage>
</organism>
<proteinExistence type="predicted"/>
<dbReference type="GO" id="GO:0006508">
    <property type="term" value="P:proteolysis"/>
    <property type="evidence" value="ECO:0007669"/>
    <property type="project" value="InterPro"/>
</dbReference>
<sequence length="284" mass="31525">MADRGSRLEPADTGGGAVLPLKREGMYEGELVLVNREHPVRVPPRNLAPVPELYLRTDRPEEPRIRLERACLSQLVALLRECRAGGRISVVSGYRSREAQEKLYADSLRENGAAFTASYVALPGASEHQTGLAVDVGLAGEDTDYIRPDFPDNGVCADFRRLAAQFGFVQRYREEKTPITGIACEPWHYRYVGFPHSAIMEREGLCLEEYTEYVKVHAGGSSRLVYENREARFEIGYVAAAGDRTNVPVPEAVPEDCRRLSGNNKDGFVVTTAFPAGRSDRHGR</sequence>
<keyword evidence="2" id="KW-0378">Hydrolase</keyword>
<dbReference type="EMBL" id="JACJVO010000015">
    <property type="protein sequence ID" value="MBB6731795.1"/>
    <property type="molecule type" value="Genomic_DNA"/>
</dbReference>
<dbReference type="Pfam" id="PF02557">
    <property type="entry name" value="VanY"/>
    <property type="match status" value="1"/>
</dbReference>
<evidence type="ECO:0000259" key="1">
    <source>
        <dbReference type="Pfam" id="PF02557"/>
    </source>
</evidence>
<dbReference type="AlphaFoldDB" id="A0A7X0SKP9"/>
<dbReference type="PANTHER" id="PTHR34385">
    <property type="entry name" value="D-ALANYL-D-ALANINE CARBOXYPEPTIDASE"/>
    <property type="match status" value="1"/>
</dbReference>
<feature type="domain" description="D-alanyl-D-alanine carboxypeptidase-like core" evidence="1">
    <location>
        <begin position="65"/>
        <end position="193"/>
    </location>
</feature>
<gene>
    <name evidence="2" type="ORF">H7C18_12815</name>
</gene>
<protein>
    <submittedName>
        <fullName evidence="2">D-alanyl-D-alanine carboxypeptidase family protein</fullName>
    </submittedName>
</protein>
<dbReference type="InterPro" id="IPR052179">
    <property type="entry name" value="DD-CPase-like"/>
</dbReference>
<reference evidence="2 3" key="1">
    <citation type="submission" date="2020-08" db="EMBL/GenBank/DDBJ databases">
        <title>Cohnella phylogeny.</title>
        <authorList>
            <person name="Dunlap C."/>
        </authorList>
    </citation>
    <scope>NUCLEOTIDE SEQUENCE [LARGE SCALE GENOMIC DNA]</scope>
    <source>
        <strain evidence="2 3">CBP 2801</strain>
    </source>
</reference>
<dbReference type="Proteomes" id="UP000564644">
    <property type="component" value="Unassembled WGS sequence"/>
</dbReference>
<dbReference type="PANTHER" id="PTHR34385:SF1">
    <property type="entry name" value="PEPTIDOGLYCAN L-ALANYL-D-GLUTAMATE ENDOPEPTIDASE CWLK"/>
    <property type="match status" value="1"/>
</dbReference>
<keyword evidence="2" id="KW-0121">Carboxypeptidase</keyword>
<comment type="caution">
    <text evidence="2">The sequence shown here is derived from an EMBL/GenBank/DDBJ whole genome shotgun (WGS) entry which is preliminary data.</text>
</comment>
<dbReference type="InterPro" id="IPR009045">
    <property type="entry name" value="Zn_M74/Hedgehog-like"/>
</dbReference>
<dbReference type="Gene3D" id="3.30.200.180">
    <property type="match status" value="1"/>
</dbReference>
<accession>A0A7X0SKP9</accession>